<organism evidence="2 3">
    <name type="scientific">Kwoniella mangroviensis CBS 10435</name>
    <dbReference type="NCBI Taxonomy" id="1331196"/>
    <lineage>
        <taxon>Eukaryota</taxon>
        <taxon>Fungi</taxon>
        <taxon>Dikarya</taxon>
        <taxon>Basidiomycota</taxon>
        <taxon>Agaricomycotina</taxon>
        <taxon>Tremellomycetes</taxon>
        <taxon>Tremellales</taxon>
        <taxon>Cryptococcaceae</taxon>
        <taxon>Kwoniella</taxon>
    </lineage>
</organism>
<feature type="domain" description="NAA35-like N-terminal" evidence="1">
    <location>
        <begin position="18"/>
        <end position="172"/>
    </location>
</feature>
<reference evidence="2 3" key="1">
    <citation type="submission" date="2013-07" db="EMBL/GenBank/DDBJ databases">
        <title>The Genome Sequence of Kwoniella mangroviensis CBS10435.</title>
        <authorList>
            <consortium name="The Broad Institute Genome Sequencing Platform"/>
            <person name="Cuomo C."/>
            <person name="Litvintseva A."/>
            <person name="Chen Y."/>
            <person name="Heitman J."/>
            <person name="Sun S."/>
            <person name="Springer D."/>
            <person name="Dromer F."/>
            <person name="Young S.K."/>
            <person name="Zeng Q."/>
            <person name="Gargeya S."/>
            <person name="Fitzgerald M."/>
            <person name="Abouelleil A."/>
            <person name="Alvarado L."/>
            <person name="Berlin A.M."/>
            <person name="Chapman S.B."/>
            <person name="Dewar J."/>
            <person name="Goldberg J."/>
            <person name="Griggs A."/>
            <person name="Gujja S."/>
            <person name="Hansen M."/>
            <person name="Howarth C."/>
            <person name="Imamovic A."/>
            <person name="Larimer J."/>
            <person name="McCowan C."/>
            <person name="Murphy C."/>
            <person name="Pearson M."/>
            <person name="Priest M."/>
            <person name="Roberts A."/>
            <person name="Saif S."/>
            <person name="Shea T."/>
            <person name="Sykes S."/>
            <person name="Wortman J."/>
            <person name="Nusbaum C."/>
            <person name="Birren B."/>
        </authorList>
    </citation>
    <scope>NUCLEOTIDE SEQUENCE [LARGE SCALE GENOMIC DNA]</scope>
    <source>
        <strain evidence="2 3">CBS 10435</strain>
    </source>
</reference>
<evidence type="ECO:0000259" key="1">
    <source>
        <dbReference type="Pfam" id="PF04112"/>
    </source>
</evidence>
<reference evidence="3" key="2">
    <citation type="submission" date="2013-12" db="EMBL/GenBank/DDBJ databases">
        <title>Evolution of pathogenesis and genome organization in the Tremellales.</title>
        <authorList>
            <person name="Cuomo C."/>
            <person name="Litvintseva A."/>
            <person name="Heitman J."/>
            <person name="Chen Y."/>
            <person name="Sun S."/>
            <person name="Springer D."/>
            <person name="Dromer F."/>
            <person name="Young S."/>
            <person name="Zeng Q."/>
            <person name="Chapman S."/>
            <person name="Gujja S."/>
            <person name="Saif S."/>
            <person name="Birren B."/>
        </authorList>
    </citation>
    <scope>NUCLEOTIDE SEQUENCE [LARGE SCALE GENOMIC DNA]</scope>
    <source>
        <strain evidence="3">CBS 10435</strain>
    </source>
</reference>
<dbReference type="InterPro" id="IPR007244">
    <property type="entry name" value="Naa35_N"/>
</dbReference>
<dbReference type="PANTHER" id="PTHR21373:SF0">
    <property type="entry name" value="N-ALPHA-ACETYLTRANSFERASE 35, NATC AUXILIARY SUBUNIT"/>
    <property type="match status" value="1"/>
</dbReference>
<dbReference type="GO" id="GO:0031417">
    <property type="term" value="C:NatC complex"/>
    <property type="evidence" value="ECO:0007669"/>
    <property type="project" value="InterPro"/>
</dbReference>
<dbReference type="Proteomes" id="UP000092583">
    <property type="component" value="Unassembled WGS sequence"/>
</dbReference>
<dbReference type="Pfam" id="PF04112">
    <property type="entry name" value="Mak10"/>
    <property type="match status" value="1"/>
</dbReference>
<evidence type="ECO:0000313" key="2">
    <source>
        <dbReference type="EMBL" id="OCF62228.1"/>
    </source>
</evidence>
<keyword evidence="3" id="KW-1185">Reference proteome</keyword>
<dbReference type="AlphaFoldDB" id="A0A1B9J370"/>
<name>A0A1B9J370_9TREE</name>
<protein>
    <recommendedName>
        <fullName evidence="1">NAA35-like N-terminal domain-containing protein</fullName>
    </recommendedName>
</protein>
<dbReference type="EMBL" id="KI669459">
    <property type="protein sequence ID" value="OCF62228.1"/>
    <property type="molecule type" value="Genomic_DNA"/>
</dbReference>
<evidence type="ECO:0000313" key="3">
    <source>
        <dbReference type="Proteomes" id="UP000092583"/>
    </source>
</evidence>
<accession>A0A1B9J370</accession>
<dbReference type="InterPro" id="IPR057983">
    <property type="entry name" value="NAA35-like_N"/>
</dbReference>
<proteinExistence type="predicted"/>
<gene>
    <name evidence="2" type="ORF">L486_01896</name>
</gene>
<dbReference type="OrthoDB" id="269405at2759"/>
<dbReference type="PANTHER" id="PTHR21373">
    <property type="entry name" value="GLUCOSE REPRESSIBLE PROTEIN MAK10"/>
    <property type="match status" value="1"/>
</dbReference>
<dbReference type="STRING" id="1331196.A0A1B9J370"/>
<sequence length="575" mass="65756">MQDITSWLRDACRDLSPTEMVKPPELTMLDAMNAIQMMDPKMDTGASDLQERRSSLVYSPAASLSSADLCWTMDNMLALEVAWYRGATLCQSVYTALHYHNPHHLAGPPQGTDTDHRSYLVYLVLRAYVLLYCKSIDLAYTEFAKGHVRDGEDCWLDHYGVAVRMSDPVEDVVNLANEALEWLEHQYSPVSYHWSDQMSKRLIHRRNWVKYLASSSETSTSCSPLLRVMRIASDGIELITDSSDVAKAAFDSSIPSYLRQHMPLPEFEHPTQSFAWKDMKVIVDELINVEAITRFDFACDQMVGGRHGNDRAVRILIFEETGYSNTAVQVYDNVTNGANAAVDHQMNVWKNLYLTATMSTFLSNRSRQFRSFSILSASWRERAAMGEYLSKYRDLSEITQVVHAIRLDCLIESNLAALDSDLVTSLDEAQLWWWMQQVTSSRSQLCQRSQSWSSVWAKMWLALSSAISLLLTTHPIHDGGPIYSEARFKLRHKHTLKAIYLPDGKRAKSGLTPSFQRFQMDQESLKRIQPTKSLNDALLKLNEASQWIRQIIEMKREDTVDLTDFYVGKTVNQRR</sequence>